<keyword evidence="4" id="KW-1185">Reference proteome</keyword>
<accession>L8GYF3</accession>
<feature type="region of interest" description="Disordered" evidence="2">
    <location>
        <begin position="166"/>
        <end position="194"/>
    </location>
</feature>
<feature type="compositionally biased region" description="Polar residues" evidence="2">
    <location>
        <begin position="166"/>
        <end position="185"/>
    </location>
</feature>
<dbReference type="VEuPathDB" id="AmoebaDB:ACA1_208980"/>
<dbReference type="AlphaFoldDB" id="L8GYF3"/>
<feature type="region of interest" description="Disordered" evidence="2">
    <location>
        <begin position="125"/>
        <end position="144"/>
    </location>
</feature>
<evidence type="ECO:0000313" key="4">
    <source>
        <dbReference type="Proteomes" id="UP000011083"/>
    </source>
</evidence>
<organism evidence="3 4">
    <name type="scientific">Acanthamoeba castellanii (strain ATCC 30010 / Neff)</name>
    <dbReference type="NCBI Taxonomy" id="1257118"/>
    <lineage>
        <taxon>Eukaryota</taxon>
        <taxon>Amoebozoa</taxon>
        <taxon>Discosea</taxon>
        <taxon>Longamoebia</taxon>
        <taxon>Centramoebida</taxon>
        <taxon>Acanthamoebidae</taxon>
        <taxon>Acanthamoeba</taxon>
    </lineage>
</organism>
<evidence type="ECO:0000256" key="1">
    <source>
        <dbReference type="SAM" id="Coils"/>
    </source>
</evidence>
<protein>
    <submittedName>
        <fullName evidence="3">Uncharacterized protein</fullName>
    </submittedName>
</protein>
<dbReference type="GeneID" id="14918712"/>
<keyword evidence="1" id="KW-0175">Coiled coil</keyword>
<dbReference type="RefSeq" id="XP_004340004.1">
    <property type="nucleotide sequence ID" value="XM_004339956.1"/>
</dbReference>
<evidence type="ECO:0000313" key="3">
    <source>
        <dbReference type="EMBL" id="ELR17987.1"/>
    </source>
</evidence>
<name>L8GYF3_ACACF</name>
<dbReference type="EMBL" id="KB007966">
    <property type="protein sequence ID" value="ELR17987.1"/>
    <property type="molecule type" value="Genomic_DNA"/>
</dbReference>
<proteinExistence type="predicted"/>
<feature type="coiled-coil region" evidence="1">
    <location>
        <begin position="52"/>
        <end position="79"/>
    </location>
</feature>
<dbReference type="KEGG" id="acan:ACA1_208980"/>
<sequence length="194" mass="21444">MMDGGDAMGAELMVVAGDAFSPPSPPAAATGVGPSSPTFAQPLWDGCIDRFHREAEERATRLTRENEQARKDLIDKLQQVMRLCREATMNINVALTPMDRLADEFGSKVKIEKTLSVQKKIEKSVHQRQRRNAHGSLTSFLRTREGADEEKMELIRDVEALAQEIQDTTNDLEAMTGRNTDTQSGDPVPPSSPH</sequence>
<gene>
    <name evidence="3" type="ORF">ACA1_208980</name>
</gene>
<evidence type="ECO:0000256" key="2">
    <source>
        <dbReference type="SAM" id="MobiDB-lite"/>
    </source>
</evidence>
<dbReference type="Proteomes" id="UP000011083">
    <property type="component" value="Unassembled WGS sequence"/>
</dbReference>
<reference evidence="3 4" key="1">
    <citation type="journal article" date="2013" name="Genome Biol.">
        <title>Genome of Acanthamoeba castellanii highlights extensive lateral gene transfer and early evolution of tyrosine kinase signaling.</title>
        <authorList>
            <person name="Clarke M."/>
            <person name="Lohan A.J."/>
            <person name="Liu B."/>
            <person name="Lagkouvardos I."/>
            <person name="Roy S."/>
            <person name="Zafar N."/>
            <person name="Bertelli C."/>
            <person name="Schilde C."/>
            <person name="Kianianmomeni A."/>
            <person name="Burglin T.R."/>
            <person name="Frech C."/>
            <person name="Turcotte B."/>
            <person name="Kopec K.O."/>
            <person name="Synnott J.M."/>
            <person name="Choo C."/>
            <person name="Paponov I."/>
            <person name="Finkler A."/>
            <person name="Soon Heng Tan C."/>
            <person name="Hutchins A.P."/>
            <person name="Weinmeier T."/>
            <person name="Rattei T."/>
            <person name="Chu J.S."/>
            <person name="Gimenez G."/>
            <person name="Irimia M."/>
            <person name="Rigden D.J."/>
            <person name="Fitzpatrick D.A."/>
            <person name="Lorenzo-Morales J."/>
            <person name="Bateman A."/>
            <person name="Chiu C.H."/>
            <person name="Tang P."/>
            <person name="Hegemann P."/>
            <person name="Fromm H."/>
            <person name="Raoult D."/>
            <person name="Greub G."/>
            <person name="Miranda-Saavedra D."/>
            <person name="Chen N."/>
            <person name="Nash P."/>
            <person name="Ginger M.L."/>
            <person name="Horn M."/>
            <person name="Schaap P."/>
            <person name="Caler L."/>
            <person name="Loftus B."/>
        </authorList>
    </citation>
    <scope>NUCLEOTIDE SEQUENCE [LARGE SCALE GENOMIC DNA]</scope>
    <source>
        <strain evidence="3 4">Neff</strain>
    </source>
</reference>